<sequence>MKRSVLTVCILISTVGIGTVFYMFGMTFKSLVVAVIFVLCPALVLVQTIRGMRQFDSDMTEALKQLQRKNRL</sequence>
<gene>
    <name evidence="2" type="ORF">J7302_01405</name>
</gene>
<keyword evidence="3" id="KW-1185">Reference proteome</keyword>
<feature type="transmembrane region" description="Helical" evidence="1">
    <location>
        <begin position="5"/>
        <end position="24"/>
    </location>
</feature>
<keyword evidence="1" id="KW-0812">Transmembrane</keyword>
<organism evidence="2 3">
    <name type="scientific">Metapseudomonas boanensis</name>
    <dbReference type="NCBI Taxonomy" id="2822138"/>
    <lineage>
        <taxon>Bacteria</taxon>
        <taxon>Pseudomonadati</taxon>
        <taxon>Pseudomonadota</taxon>
        <taxon>Gammaproteobacteria</taxon>
        <taxon>Pseudomonadales</taxon>
        <taxon>Pseudomonadaceae</taxon>
        <taxon>Metapseudomonas</taxon>
    </lineage>
</organism>
<name>A0ABS5XAU4_9GAMM</name>
<evidence type="ECO:0000256" key="1">
    <source>
        <dbReference type="SAM" id="Phobius"/>
    </source>
</evidence>
<dbReference type="RefSeq" id="WP_215369292.1">
    <property type="nucleotide sequence ID" value="NZ_JAGTIS010000001.1"/>
</dbReference>
<keyword evidence="1" id="KW-0472">Membrane</keyword>
<keyword evidence="1" id="KW-1133">Transmembrane helix</keyword>
<comment type="caution">
    <text evidence="2">The sequence shown here is derived from an EMBL/GenBank/DDBJ whole genome shotgun (WGS) entry which is preliminary data.</text>
</comment>
<evidence type="ECO:0000313" key="3">
    <source>
        <dbReference type="Proteomes" id="UP001519667"/>
    </source>
</evidence>
<evidence type="ECO:0000313" key="2">
    <source>
        <dbReference type="EMBL" id="MBT8764808.1"/>
    </source>
</evidence>
<reference evidence="2 3" key="1">
    <citation type="submission" date="2021-04" db="EMBL/GenBank/DDBJ databases">
        <title>Pseudomonas boanensis sp. nov., a bacterium isolated from river water used for household purposes in Boane District, Mozambique.</title>
        <authorList>
            <person name="Nicklasson M."/>
            <person name="Martin-Rodriguez A.J."/>
            <person name="Thorell K."/>
            <person name="Neves L."/>
            <person name="Mussagy A."/>
            <person name="Rydberg H.A."/>
            <person name="Hernroth B."/>
            <person name="Svensson-Stadler L."/>
            <person name="Sjoling A."/>
        </authorList>
    </citation>
    <scope>NUCLEOTIDE SEQUENCE [LARGE SCALE GENOMIC DNA]</scope>
    <source>
        <strain evidence="2 3">DB1</strain>
    </source>
</reference>
<protein>
    <submittedName>
        <fullName evidence="2">Uncharacterized protein</fullName>
    </submittedName>
</protein>
<dbReference type="Proteomes" id="UP001519667">
    <property type="component" value="Unassembled WGS sequence"/>
</dbReference>
<proteinExistence type="predicted"/>
<accession>A0ABS5XAU4</accession>
<feature type="transmembrane region" description="Helical" evidence="1">
    <location>
        <begin position="30"/>
        <end position="49"/>
    </location>
</feature>
<dbReference type="EMBL" id="JAGTIS010000001">
    <property type="protein sequence ID" value="MBT8764808.1"/>
    <property type="molecule type" value="Genomic_DNA"/>
</dbReference>